<keyword evidence="2" id="KW-0604">Photosystem II</keyword>
<keyword evidence="2" id="KW-0793">Thylakoid</keyword>
<sequence>MTSSSNGMCLDVRIFLLGRAFGPIRDPRILDWRSPEDYGYDPFGLDKKPKNFEKLLFRCGYQAFELIHVGWAMLRAVASLSPKPSTNLGPTVALKLVRFKGFEDKLHLSGPFDPLGLAKDPDQARTPEGPVENPAKHLGDPFDNNLLIVIVGSVERTPSL</sequence>
<dbReference type="GO" id="GO:0009522">
    <property type="term" value="C:photosystem I"/>
    <property type="evidence" value="ECO:0007669"/>
    <property type="project" value="UniProtKB-KW"/>
</dbReference>
<keyword evidence="1 2" id="KW-0148">Chlorophyll</keyword>
<dbReference type="EMBL" id="CAWUPB010001160">
    <property type="protein sequence ID" value="CAK7343598.1"/>
    <property type="molecule type" value="Genomic_DNA"/>
</dbReference>
<comment type="function">
    <text evidence="2">The light-harvesting complex (LHC) functions as a light receptor, it captures and delivers excitation energy to photosystems with which it is closely associated.</text>
</comment>
<feature type="region of interest" description="Disordered" evidence="3">
    <location>
        <begin position="113"/>
        <end position="138"/>
    </location>
</feature>
<keyword evidence="2" id="KW-0150">Chloroplast</keyword>
<dbReference type="GO" id="GO:0009523">
    <property type="term" value="C:photosystem II"/>
    <property type="evidence" value="ECO:0007669"/>
    <property type="project" value="UniProtKB-KW"/>
</dbReference>
<dbReference type="AlphaFoldDB" id="A0AAV1S3B7"/>
<dbReference type="GO" id="GO:0009765">
    <property type="term" value="P:photosynthesis, light harvesting"/>
    <property type="evidence" value="ECO:0007669"/>
    <property type="project" value="InterPro"/>
</dbReference>
<comment type="caution">
    <text evidence="4">The sequence shown here is derived from an EMBL/GenBank/DDBJ whole genome shotgun (WGS) entry which is preliminary data.</text>
</comment>
<feature type="binding site" evidence="1">
    <location>
        <position position="68"/>
    </location>
    <ligand>
        <name>chlorophyll a</name>
        <dbReference type="ChEBI" id="CHEBI:58416"/>
        <label>1</label>
    </ligand>
</feature>
<proteinExistence type="inferred from homology"/>
<comment type="subcellular location">
    <subcellularLocation>
        <location evidence="2">Plastid</location>
        <location evidence="2">Chloroplast thylakoid membrane</location>
    </subcellularLocation>
</comment>
<organism evidence="4 5">
    <name type="scientific">Dovyalis caffra</name>
    <dbReference type="NCBI Taxonomy" id="77055"/>
    <lineage>
        <taxon>Eukaryota</taxon>
        <taxon>Viridiplantae</taxon>
        <taxon>Streptophyta</taxon>
        <taxon>Embryophyta</taxon>
        <taxon>Tracheophyta</taxon>
        <taxon>Spermatophyta</taxon>
        <taxon>Magnoliopsida</taxon>
        <taxon>eudicotyledons</taxon>
        <taxon>Gunneridae</taxon>
        <taxon>Pentapetalae</taxon>
        <taxon>rosids</taxon>
        <taxon>fabids</taxon>
        <taxon>Malpighiales</taxon>
        <taxon>Salicaceae</taxon>
        <taxon>Flacourtieae</taxon>
        <taxon>Dovyalis</taxon>
    </lineage>
</organism>
<dbReference type="GO" id="GO:0009535">
    <property type="term" value="C:chloroplast thylakoid membrane"/>
    <property type="evidence" value="ECO:0007669"/>
    <property type="project" value="UniProtKB-SubCell"/>
</dbReference>
<keyword evidence="2" id="KW-0602">Photosynthesis</keyword>
<gene>
    <name evidence="4" type="ORF">DCAF_LOCUS17393</name>
</gene>
<keyword evidence="2" id="KW-0934">Plastid</keyword>
<keyword evidence="2" id="KW-0157">Chromophore</keyword>
<keyword evidence="2" id="KW-0603">Photosystem I</keyword>
<dbReference type="GO" id="GO:0046872">
    <property type="term" value="F:metal ion binding"/>
    <property type="evidence" value="ECO:0007669"/>
    <property type="project" value="UniProtKB-KW"/>
</dbReference>
<protein>
    <recommendedName>
        <fullName evidence="2">Chlorophyll a-b binding protein, chloroplastic</fullName>
    </recommendedName>
</protein>
<name>A0AAV1S3B7_9ROSI</name>
<dbReference type="Gene3D" id="1.10.3460.10">
    <property type="entry name" value="Chlorophyll a/b binding protein domain"/>
    <property type="match status" value="1"/>
</dbReference>
<dbReference type="GO" id="GO:0016168">
    <property type="term" value="F:chlorophyll binding"/>
    <property type="evidence" value="ECO:0007669"/>
    <property type="project" value="UniProtKB-KW"/>
</dbReference>
<dbReference type="InterPro" id="IPR001344">
    <property type="entry name" value="Chloro_AB-bd_pln"/>
</dbReference>
<evidence type="ECO:0000313" key="4">
    <source>
        <dbReference type="EMBL" id="CAK7343598.1"/>
    </source>
</evidence>
<comment type="similarity">
    <text evidence="2">Belongs to the light-harvesting chlorophyll a/b-binding (LHC) protein family.</text>
</comment>
<keyword evidence="5" id="KW-1185">Reference proteome</keyword>
<dbReference type="Proteomes" id="UP001314170">
    <property type="component" value="Unassembled WGS sequence"/>
</dbReference>
<accession>A0AAV1S3B7</accession>
<dbReference type="SUPFAM" id="SSF103511">
    <property type="entry name" value="Chlorophyll a-b binding protein"/>
    <property type="match status" value="1"/>
</dbReference>
<feature type="binding site" evidence="1">
    <location>
        <position position="65"/>
    </location>
    <ligand>
        <name>chlorophyll a</name>
        <dbReference type="ChEBI" id="CHEBI:58416"/>
        <label>1</label>
    </ligand>
</feature>
<evidence type="ECO:0000256" key="1">
    <source>
        <dbReference type="PIRSR" id="PIRSR601344-1"/>
    </source>
</evidence>
<evidence type="ECO:0000313" key="5">
    <source>
        <dbReference type="Proteomes" id="UP001314170"/>
    </source>
</evidence>
<evidence type="ECO:0000256" key="2">
    <source>
        <dbReference type="RuleBase" id="RU363080"/>
    </source>
</evidence>
<dbReference type="PANTHER" id="PTHR21649">
    <property type="entry name" value="CHLOROPHYLL A/B BINDING PROTEIN"/>
    <property type="match status" value="1"/>
</dbReference>
<evidence type="ECO:0000256" key="3">
    <source>
        <dbReference type="SAM" id="MobiDB-lite"/>
    </source>
</evidence>
<reference evidence="4 5" key="1">
    <citation type="submission" date="2024-01" db="EMBL/GenBank/DDBJ databases">
        <authorList>
            <person name="Waweru B."/>
        </authorList>
    </citation>
    <scope>NUCLEOTIDE SEQUENCE [LARGE SCALE GENOMIC DNA]</scope>
</reference>